<evidence type="ECO:0000313" key="9">
    <source>
        <dbReference type="Proteomes" id="UP000664277"/>
    </source>
</evidence>
<dbReference type="GO" id="GO:0003677">
    <property type="term" value="F:DNA binding"/>
    <property type="evidence" value="ECO:0007669"/>
    <property type="project" value="UniProtKB-KW"/>
</dbReference>
<keyword evidence="1" id="KW-0805">Transcription regulation</keyword>
<dbReference type="PANTHER" id="PTHR44688:SF25">
    <property type="entry name" value="HTH LUXR-TYPE DOMAIN-CONTAINING PROTEIN"/>
    <property type="match status" value="1"/>
</dbReference>
<evidence type="ECO:0000256" key="3">
    <source>
        <dbReference type="ARBA" id="ARBA00023163"/>
    </source>
</evidence>
<feature type="region of interest" description="Disordered" evidence="5">
    <location>
        <begin position="102"/>
        <end position="136"/>
    </location>
</feature>
<name>A0A8J7TL02_9BACT</name>
<comment type="caution">
    <text evidence="4">Lacks conserved residue(s) required for the propagation of feature annotation.</text>
</comment>
<accession>A0A8J7TL02</accession>
<proteinExistence type="predicted"/>
<feature type="domain" description="Response regulatory" evidence="7">
    <location>
        <begin position="1"/>
        <end position="40"/>
    </location>
</feature>
<dbReference type="InterPro" id="IPR011006">
    <property type="entry name" value="CheY-like_superfamily"/>
</dbReference>
<reference evidence="8" key="1">
    <citation type="submission" date="2021-02" db="EMBL/GenBank/DDBJ databases">
        <title>Genome-Resolved Metagenomics of a Microbial Community Performing Photosynthetic Biological Nutrient Removal.</title>
        <authorList>
            <person name="Mcdaniel E.A."/>
        </authorList>
    </citation>
    <scope>NUCLEOTIDE SEQUENCE</scope>
    <source>
        <strain evidence="8">UWPOB_OBS1</strain>
    </source>
</reference>
<feature type="compositionally biased region" description="Polar residues" evidence="5">
    <location>
        <begin position="125"/>
        <end position="135"/>
    </location>
</feature>
<dbReference type="Gene3D" id="1.10.10.10">
    <property type="entry name" value="Winged helix-like DNA-binding domain superfamily/Winged helix DNA-binding domain"/>
    <property type="match status" value="1"/>
</dbReference>
<evidence type="ECO:0000313" key="8">
    <source>
        <dbReference type="EMBL" id="MBN8660535.1"/>
    </source>
</evidence>
<dbReference type="CDD" id="cd06170">
    <property type="entry name" value="LuxR_C_like"/>
    <property type="match status" value="1"/>
</dbReference>
<evidence type="ECO:0000256" key="1">
    <source>
        <dbReference type="ARBA" id="ARBA00023015"/>
    </source>
</evidence>
<dbReference type="InterPro" id="IPR036388">
    <property type="entry name" value="WH-like_DNA-bd_sf"/>
</dbReference>
<gene>
    <name evidence="8" type="ORF">J0M35_09250</name>
</gene>
<evidence type="ECO:0000259" key="7">
    <source>
        <dbReference type="PROSITE" id="PS50110"/>
    </source>
</evidence>
<dbReference type="SMART" id="SM00421">
    <property type="entry name" value="HTH_LUXR"/>
    <property type="match status" value="1"/>
</dbReference>
<dbReference type="PRINTS" id="PR00038">
    <property type="entry name" value="HTHLUXR"/>
</dbReference>
<keyword evidence="2" id="KW-0238">DNA-binding</keyword>
<dbReference type="Pfam" id="PF00196">
    <property type="entry name" value="GerE"/>
    <property type="match status" value="1"/>
</dbReference>
<evidence type="ECO:0000256" key="4">
    <source>
        <dbReference type="PROSITE-ProRule" id="PRU00169"/>
    </source>
</evidence>
<dbReference type="PROSITE" id="PS50110">
    <property type="entry name" value="RESPONSE_REGULATORY"/>
    <property type="match status" value="1"/>
</dbReference>
<dbReference type="PROSITE" id="PS50043">
    <property type="entry name" value="HTH_LUXR_2"/>
    <property type="match status" value="1"/>
</dbReference>
<evidence type="ECO:0000256" key="5">
    <source>
        <dbReference type="SAM" id="MobiDB-lite"/>
    </source>
</evidence>
<organism evidence="8 9">
    <name type="scientific">Candidatus Obscuribacter phosphatis</name>
    <dbReference type="NCBI Taxonomy" id="1906157"/>
    <lineage>
        <taxon>Bacteria</taxon>
        <taxon>Bacillati</taxon>
        <taxon>Candidatus Melainabacteria</taxon>
        <taxon>Candidatus Obscuribacterales</taxon>
        <taxon>Candidatus Obscuribacteraceae</taxon>
        <taxon>Candidatus Obscuribacter</taxon>
    </lineage>
</organism>
<dbReference type="GO" id="GO:0000160">
    <property type="term" value="P:phosphorelay signal transduction system"/>
    <property type="evidence" value="ECO:0007669"/>
    <property type="project" value="InterPro"/>
</dbReference>
<evidence type="ECO:0000256" key="2">
    <source>
        <dbReference type="ARBA" id="ARBA00023125"/>
    </source>
</evidence>
<dbReference type="PANTHER" id="PTHR44688">
    <property type="entry name" value="DNA-BINDING TRANSCRIPTIONAL ACTIVATOR DEVR_DOSR"/>
    <property type="match status" value="1"/>
</dbReference>
<protein>
    <submittedName>
        <fullName evidence="8">Response regulator transcription factor</fullName>
    </submittedName>
</protein>
<dbReference type="EMBL" id="JAFLCK010000011">
    <property type="protein sequence ID" value="MBN8660535.1"/>
    <property type="molecule type" value="Genomic_DNA"/>
</dbReference>
<dbReference type="Proteomes" id="UP000664277">
    <property type="component" value="Unassembled WGS sequence"/>
</dbReference>
<dbReference type="Gene3D" id="3.40.50.2300">
    <property type="match status" value="1"/>
</dbReference>
<dbReference type="SUPFAM" id="SSF46894">
    <property type="entry name" value="C-terminal effector domain of the bipartite response regulators"/>
    <property type="match status" value="1"/>
</dbReference>
<feature type="domain" description="HTH luxR-type" evidence="6">
    <location>
        <begin position="140"/>
        <end position="205"/>
    </location>
</feature>
<evidence type="ECO:0000259" key="6">
    <source>
        <dbReference type="PROSITE" id="PS50043"/>
    </source>
</evidence>
<dbReference type="InterPro" id="IPR016032">
    <property type="entry name" value="Sig_transdc_resp-reg_C-effctor"/>
</dbReference>
<sequence>MLTSHDNDSDIFASLSAGAGGYCLKDVLPERLYTAIRSVNAGDIWLDSSIASRVVRLYSGSGAASNAGNIGNLGHAGGSPSSAGNFSAGNFSAGNFSGGTGGGAASTGSTFSSSERTAPEAGQPSRESTPTSTFAHHQAMPELPEPLSPRELEVLSLLVEGLSNQQIADRLIISLATAKTHVRNILNKLAVDDRTQAAVQAMRRGLV</sequence>
<comment type="caution">
    <text evidence="8">The sequence shown here is derived from an EMBL/GenBank/DDBJ whole genome shotgun (WGS) entry which is preliminary data.</text>
</comment>
<dbReference type="GO" id="GO:0006355">
    <property type="term" value="P:regulation of DNA-templated transcription"/>
    <property type="evidence" value="ECO:0007669"/>
    <property type="project" value="InterPro"/>
</dbReference>
<dbReference type="InterPro" id="IPR001789">
    <property type="entry name" value="Sig_transdc_resp-reg_receiver"/>
</dbReference>
<dbReference type="AlphaFoldDB" id="A0A8J7TL02"/>
<dbReference type="SUPFAM" id="SSF52172">
    <property type="entry name" value="CheY-like"/>
    <property type="match status" value="1"/>
</dbReference>
<dbReference type="InterPro" id="IPR000792">
    <property type="entry name" value="Tscrpt_reg_LuxR_C"/>
</dbReference>
<keyword evidence="3" id="KW-0804">Transcription</keyword>